<dbReference type="Proteomes" id="UP000198382">
    <property type="component" value="Unassembled WGS sequence"/>
</dbReference>
<sequence length="181" mass="20872">MKRLLLILIVIFVSCNNSNKTEIKKEEVVKKDLEPFFIADKIDHYYLDISDFSVYDILRKKRIVDNQIKLSSLLSGNYPQTISEPNFESDLLKFHFVKTELTKEKKKEVETIFTQNDSLSPDVASCIPKYRDIFILKKNDSIIGIAKICNGCGESQFLGTKVDTHTFGLPSELEKLYKIVR</sequence>
<dbReference type="EMBL" id="MUGV01000012">
    <property type="protein sequence ID" value="OXA80625.1"/>
    <property type="molecule type" value="Genomic_DNA"/>
</dbReference>
<name>A0ABX4BT27_FLAFR</name>
<organism evidence="1 2">
    <name type="scientific">Flavobacterium frigidimaris</name>
    <dbReference type="NCBI Taxonomy" id="262320"/>
    <lineage>
        <taxon>Bacteria</taxon>
        <taxon>Pseudomonadati</taxon>
        <taxon>Bacteroidota</taxon>
        <taxon>Flavobacteriia</taxon>
        <taxon>Flavobacteriales</taxon>
        <taxon>Flavobacteriaceae</taxon>
        <taxon>Flavobacterium</taxon>
    </lineage>
</organism>
<proteinExistence type="predicted"/>
<comment type="caution">
    <text evidence="1">The sequence shown here is derived from an EMBL/GenBank/DDBJ whole genome shotgun (WGS) entry which is preliminary data.</text>
</comment>
<protein>
    <submittedName>
        <fullName evidence="1">Uncharacterized protein</fullName>
    </submittedName>
</protein>
<evidence type="ECO:0000313" key="2">
    <source>
        <dbReference type="Proteomes" id="UP000198382"/>
    </source>
</evidence>
<dbReference type="PROSITE" id="PS51257">
    <property type="entry name" value="PROKAR_LIPOPROTEIN"/>
    <property type="match status" value="1"/>
</dbReference>
<gene>
    <name evidence="1" type="ORF">B0A65_06410</name>
</gene>
<reference evidence="1 2" key="1">
    <citation type="submission" date="2016-11" db="EMBL/GenBank/DDBJ databases">
        <title>Whole genomes of Flavobacteriaceae.</title>
        <authorList>
            <person name="Stine C."/>
            <person name="Li C."/>
            <person name="Tadesse D."/>
        </authorList>
    </citation>
    <scope>NUCLEOTIDE SEQUENCE [LARGE SCALE GENOMIC DNA]</scope>
    <source>
        <strain evidence="1 2">DSM 15937</strain>
    </source>
</reference>
<dbReference type="RefSeq" id="WP_074660128.1">
    <property type="nucleotide sequence ID" value="NZ_MUGV01000012.1"/>
</dbReference>
<keyword evidence="2" id="KW-1185">Reference proteome</keyword>
<accession>A0ABX4BT27</accession>
<evidence type="ECO:0000313" key="1">
    <source>
        <dbReference type="EMBL" id="OXA80625.1"/>
    </source>
</evidence>